<evidence type="ECO:0000313" key="2">
    <source>
        <dbReference type="Proteomes" id="UP000708208"/>
    </source>
</evidence>
<accession>A0A8J2LB88</accession>
<protein>
    <submittedName>
        <fullName evidence="1">Uncharacterized protein</fullName>
    </submittedName>
</protein>
<organism evidence="1 2">
    <name type="scientific">Allacma fusca</name>
    <dbReference type="NCBI Taxonomy" id="39272"/>
    <lineage>
        <taxon>Eukaryota</taxon>
        <taxon>Metazoa</taxon>
        <taxon>Ecdysozoa</taxon>
        <taxon>Arthropoda</taxon>
        <taxon>Hexapoda</taxon>
        <taxon>Collembola</taxon>
        <taxon>Symphypleona</taxon>
        <taxon>Sminthuridae</taxon>
        <taxon>Allacma</taxon>
    </lineage>
</organism>
<evidence type="ECO:0000313" key="1">
    <source>
        <dbReference type="EMBL" id="CAG7819454.1"/>
    </source>
</evidence>
<dbReference type="AlphaFoldDB" id="A0A8J2LB88"/>
<gene>
    <name evidence="1" type="ORF">AFUS01_LOCUS29900</name>
</gene>
<sequence length="163" mass="19181">MNNTTLQDLQGRLEDYGFPRFIQDHFDYLHTNTLRHERLGKELVALGVIDEGERKMCMEKCGNRDRNIQFYNLLVAREAHWELLLALFFSNNNFVLQYIGEKLGKIFQPIGRYASTSFHYLVHPRPSTQFEAITSKINPDSSLFYWNAIIEENVFSEVDDKKK</sequence>
<dbReference type="EMBL" id="CAJVCH010450500">
    <property type="protein sequence ID" value="CAG7819454.1"/>
    <property type="molecule type" value="Genomic_DNA"/>
</dbReference>
<reference evidence="1" key="1">
    <citation type="submission" date="2021-06" db="EMBL/GenBank/DDBJ databases">
        <authorList>
            <person name="Hodson N. C."/>
            <person name="Mongue J. A."/>
            <person name="Jaron S. K."/>
        </authorList>
    </citation>
    <scope>NUCLEOTIDE SEQUENCE</scope>
</reference>
<name>A0A8J2LB88_9HEXA</name>
<keyword evidence="2" id="KW-1185">Reference proteome</keyword>
<dbReference type="Proteomes" id="UP000708208">
    <property type="component" value="Unassembled WGS sequence"/>
</dbReference>
<comment type="caution">
    <text evidence="1">The sequence shown here is derived from an EMBL/GenBank/DDBJ whole genome shotgun (WGS) entry which is preliminary data.</text>
</comment>
<proteinExistence type="predicted"/>